<reference evidence="1 3" key="1">
    <citation type="submission" date="2019-11" db="EMBL/GenBank/DDBJ databases">
        <title>Whole Genome Sequencing and Comparative Genomic Analyses of Lysinibacillus pakistanensis LZH-9, a Halotolerant Strain with Excellent COD Removal Capability.</title>
        <authorList>
            <person name="Zhou H."/>
        </authorList>
    </citation>
    <scope>NUCLEOTIDE SEQUENCE [LARGE SCALE GENOMIC DNA]</scope>
    <source>
        <strain evidence="1 3">LZH-9</strain>
        <plasmid evidence="1 3">unnamed</plasmid>
    </source>
</reference>
<evidence type="ECO:0000313" key="1">
    <source>
        <dbReference type="EMBL" id="QGG54070.1"/>
    </source>
</evidence>
<gene>
    <name evidence="1" type="ORF">GDS87_24430</name>
    <name evidence="2" type="ORF">GDS87_24705</name>
</gene>
<protein>
    <submittedName>
        <fullName evidence="1">Uncharacterized protein</fullName>
    </submittedName>
</protein>
<evidence type="ECO:0000313" key="3">
    <source>
        <dbReference type="Proteomes" id="UP000373269"/>
    </source>
</evidence>
<name>A0ABX6DKU8_9BACI</name>
<organism evidence="1 3">
    <name type="scientific">Lysinibacillus pakistanensis</name>
    <dbReference type="NCBI Taxonomy" id="759811"/>
    <lineage>
        <taxon>Bacteria</taxon>
        <taxon>Bacillati</taxon>
        <taxon>Bacillota</taxon>
        <taxon>Bacilli</taxon>
        <taxon>Bacillales</taxon>
        <taxon>Bacillaceae</taxon>
        <taxon>Lysinibacillus</taxon>
    </lineage>
</organism>
<evidence type="ECO:0000313" key="2">
    <source>
        <dbReference type="EMBL" id="QGG54124.1"/>
    </source>
</evidence>
<dbReference type="Proteomes" id="UP000373269">
    <property type="component" value="Plasmid unnamed"/>
</dbReference>
<proteinExistence type="predicted"/>
<dbReference type="EMBL" id="CP045836">
    <property type="protein sequence ID" value="QGG54124.1"/>
    <property type="molecule type" value="Genomic_DNA"/>
</dbReference>
<dbReference type="EMBL" id="CP045836">
    <property type="protein sequence ID" value="QGG54070.1"/>
    <property type="molecule type" value="Genomic_DNA"/>
</dbReference>
<sequence length="109" mass="12549">MIVLQETATPQEFYVIPREYQADRIEITSETEGTTTSYDITASVDGYYLTWTEAVTLKENNFYMLTVYNGADIVYKDKIFCTNQTVADYTVNNNEFTTNSTNNDYITLD</sequence>
<dbReference type="RefSeq" id="WP_369595968.1">
    <property type="nucleotide sequence ID" value="NZ_CP045836.1"/>
</dbReference>
<accession>A0ABX6DKU8</accession>
<geneLocation type="plasmid" evidence="1 3">
    <name>unnamed</name>
</geneLocation>
<keyword evidence="1" id="KW-0614">Plasmid</keyword>
<keyword evidence="3" id="KW-1185">Reference proteome</keyword>